<evidence type="ECO:0000256" key="6">
    <source>
        <dbReference type="SAM" id="MobiDB-lite"/>
    </source>
</evidence>
<accession>A0AAV6TR46</accession>
<feature type="binding site" evidence="4">
    <location>
        <begin position="583"/>
        <end position="584"/>
    </location>
    <ligand>
        <name>cyanocob(III)alamin</name>
        <dbReference type="ChEBI" id="CHEBI:17439"/>
    </ligand>
</feature>
<dbReference type="PANTHER" id="PTHR10559:SF18">
    <property type="entry name" value="TRANSCOBALAMIN II"/>
    <property type="match status" value="1"/>
</dbReference>
<feature type="compositionally biased region" description="Basic residues" evidence="6">
    <location>
        <begin position="7"/>
        <end position="21"/>
    </location>
</feature>
<evidence type="ECO:0000256" key="3">
    <source>
        <dbReference type="ARBA" id="ARBA00022729"/>
    </source>
</evidence>
<dbReference type="PANTHER" id="PTHR10559">
    <property type="entry name" value="TRANSCOBALAMIN-1/GASTRIC INTRINSIC FACTOR"/>
    <property type="match status" value="1"/>
</dbReference>
<keyword evidence="2" id="KW-0964">Secreted</keyword>
<comment type="subcellular location">
    <subcellularLocation>
        <location evidence="1">Secreted</location>
    </subcellularLocation>
</comment>
<dbReference type="Proteomes" id="UP000827092">
    <property type="component" value="Unassembled WGS sequence"/>
</dbReference>
<evidence type="ECO:0000256" key="2">
    <source>
        <dbReference type="ARBA" id="ARBA00022525"/>
    </source>
</evidence>
<protein>
    <recommendedName>
        <fullName evidence="7">Mutator-like transposase domain-containing protein</fullName>
    </recommendedName>
</protein>
<evidence type="ECO:0000313" key="8">
    <source>
        <dbReference type="EMBL" id="KAG8174492.1"/>
    </source>
</evidence>
<keyword evidence="9" id="KW-1185">Reference proteome</keyword>
<organism evidence="8 9">
    <name type="scientific">Oedothorax gibbosus</name>
    <dbReference type="NCBI Taxonomy" id="931172"/>
    <lineage>
        <taxon>Eukaryota</taxon>
        <taxon>Metazoa</taxon>
        <taxon>Ecdysozoa</taxon>
        <taxon>Arthropoda</taxon>
        <taxon>Chelicerata</taxon>
        <taxon>Arachnida</taxon>
        <taxon>Araneae</taxon>
        <taxon>Araneomorphae</taxon>
        <taxon>Entelegynae</taxon>
        <taxon>Araneoidea</taxon>
        <taxon>Linyphiidae</taxon>
        <taxon>Erigoninae</taxon>
        <taxon>Oedothorax</taxon>
    </lineage>
</organism>
<evidence type="ECO:0000256" key="5">
    <source>
        <dbReference type="PIRSR" id="PIRSR602157-2"/>
    </source>
</evidence>
<sequence>MHSVSSRWRKPKGRPNKRRRKASENALKQWQDIKTDEKENHSTDDEVLSSDAGNVTSDAGNVTSDAGNVTSDAGIVTSDAGIVRRETGVNINEGSGAYTIMDQDMWSSLLKNVTCSECSSNSMQVITKSSFGLSNNLELTCGACGHSYGSTFSSNRSSLSKKFDVNNKFVRGFLSIGRGYAALETFSMILGIPAINRKTFSNCLNELTSNNPEVKLKVLQLAWETVRSRYIELEPSLADNDTIDISVTYDDLTLNSFDLSAERQECVQWFLETRSNSSVNKWGTHLPRTAVALYLSNADYFAPENKTGQEIRYELTIHLLSTLNRHEILRTEKLTMYVLAMLVSCLNPRNFFNHDIVSELRKRVDISKYTNPLAILALCNAGAPMTDQDVERLNETYNSHHRIYWTEVQVISTLALSCISSKTNVSVDQEILNQWVDSAKKYLLKDKSAINPRTAALIIQLMLSTNYPTEFNWIAAFRAITNPTFVRSSNILDKYYLTPILSNKGLNAIDNKHCHYKNDLLFNSNRDAIVVRYTVRAEKDVSLGKSWSIKVPPSSTLYDVMTTVQALDATHTLQFNIVDGKPYIRSVSGLAEDPEYDNYWFTYVRTQEVSPGSRLLEESPVDVTVSNDDEFIIWYRNAIWKTSSYGSGEHP</sequence>
<dbReference type="Pfam" id="PF01122">
    <property type="entry name" value="Cobalamin_bind"/>
    <property type="match status" value="1"/>
</dbReference>
<comment type="caution">
    <text evidence="8">The sequence shown here is derived from an EMBL/GenBank/DDBJ whole genome shotgun (WGS) entry which is preliminary data.</text>
</comment>
<evidence type="ECO:0000313" key="9">
    <source>
        <dbReference type="Proteomes" id="UP000827092"/>
    </source>
</evidence>
<feature type="domain" description="Mutator-like transposase" evidence="7">
    <location>
        <begin position="103"/>
        <end position="250"/>
    </location>
</feature>
<feature type="disulfide bond" evidence="5">
    <location>
        <begin position="379"/>
        <end position="418"/>
    </location>
</feature>
<dbReference type="GO" id="GO:0005615">
    <property type="term" value="C:extracellular space"/>
    <property type="evidence" value="ECO:0007669"/>
    <property type="project" value="TreeGrafter"/>
</dbReference>
<dbReference type="InterPro" id="IPR051588">
    <property type="entry name" value="Cobalamin_Transport"/>
</dbReference>
<evidence type="ECO:0000259" key="7">
    <source>
        <dbReference type="Pfam" id="PF20700"/>
    </source>
</evidence>
<keyword evidence="3" id="KW-0732">Signal</keyword>
<dbReference type="GO" id="GO:0015889">
    <property type="term" value="P:cobalamin transport"/>
    <property type="evidence" value="ECO:0007669"/>
    <property type="project" value="InterPro"/>
</dbReference>
<keyword evidence="4" id="KW-0170">Cobalt</keyword>
<name>A0AAV6TR46_9ARAC</name>
<dbReference type="InterPro" id="IPR049012">
    <property type="entry name" value="Mutator_transp_dom"/>
</dbReference>
<dbReference type="InterPro" id="IPR002157">
    <property type="entry name" value="Cbl-bd_prot"/>
</dbReference>
<dbReference type="Gene3D" id="2.170.130.30">
    <property type="match status" value="1"/>
</dbReference>
<evidence type="ECO:0000256" key="4">
    <source>
        <dbReference type="PIRSR" id="PIRSR602157-1"/>
    </source>
</evidence>
<feature type="compositionally biased region" description="Polar residues" evidence="6">
    <location>
        <begin position="51"/>
        <end position="70"/>
    </location>
</feature>
<gene>
    <name evidence="8" type="ORF">JTE90_006650</name>
</gene>
<feature type="binding site" evidence="4">
    <location>
        <position position="451"/>
    </location>
    <ligand>
        <name>cyanocob(III)alamin</name>
        <dbReference type="ChEBI" id="CHEBI:17439"/>
    </ligand>
</feature>
<dbReference type="Gene3D" id="1.50.10.20">
    <property type="match status" value="1"/>
</dbReference>
<feature type="compositionally biased region" description="Basic and acidic residues" evidence="6">
    <location>
        <begin position="31"/>
        <end position="44"/>
    </location>
</feature>
<dbReference type="GO" id="GO:0031419">
    <property type="term" value="F:cobalamin binding"/>
    <property type="evidence" value="ECO:0007669"/>
    <property type="project" value="InterPro"/>
</dbReference>
<keyword evidence="5" id="KW-1015">Disulfide bond</keyword>
<evidence type="ECO:0000256" key="1">
    <source>
        <dbReference type="ARBA" id="ARBA00004613"/>
    </source>
</evidence>
<proteinExistence type="predicted"/>
<dbReference type="EMBL" id="JAFNEN010001201">
    <property type="protein sequence ID" value="KAG8174492.1"/>
    <property type="molecule type" value="Genomic_DNA"/>
</dbReference>
<dbReference type="Pfam" id="PF20700">
    <property type="entry name" value="Mutator"/>
    <property type="match status" value="1"/>
</dbReference>
<reference evidence="8 9" key="1">
    <citation type="journal article" date="2022" name="Nat. Ecol. Evol.">
        <title>A masculinizing supergene underlies an exaggerated male reproductive morph in a spider.</title>
        <authorList>
            <person name="Hendrickx F."/>
            <person name="De Corte Z."/>
            <person name="Sonet G."/>
            <person name="Van Belleghem S.M."/>
            <person name="Kostlbacher S."/>
            <person name="Vangestel C."/>
        </authorList>
    </citation>
    <scope>NUCLEOTIDE SEQUENCE [LARGE SCALE GENOMIC DNA]</scope>
    <source>
        <strain evidence="8">W744_W776</strain>
    </source>
</reference>
<dbReference type="AlphaFoldDB" id="A0AAV6TR46"/>
<feature type="region of interest" description="Disordered" evidence="6">
    <location>
        <begin position="1"/>
        <end position="70"/>
    </location>
</feature>